<organism evidence="2 3">
    <name type="scientific">Flavilitoribacter nigricans (strain ATCC 23147 / DSM 23189 / NBRC 102662 / NCIMB 1420 / SS-2)</name>
    <name type="common">Lewinella nigricans</name>
    <dbReference type="NCBI Taxonomy" id="1122177"/>
    <lineage>
        <taxon>Bacteria</taxon>
        <taxon>Pseudomonadati</taxon>
        <taxon>Bacteroidota</taxon>
        <taxon>Saprospiria</taxon>
        <taxon>Saprospirales</taxon>
        <taxon>Lewinellaceae</taxon>
        <taxon>Flavilitoribacter</taxon>
    </lineage>
</organism>
<evidence type="ECO:0000313" key="2">
    <source>
        <dbReference type="EMBL" id="PHN01234.1"/>
    </source>
</evidence>
<dbReference type="AlphaFoldDB" id="A0A2D0MY91"/>
<keyword evidence="1" id="KW-0732">Signal</keyword>
<dbReference type="Pfam" id="PF19672">
    <property type="entry name" value="DUF6175"/>
    <property type="match status" value="1"/>
</dbReference>
<dbReference type="EMBL" id="PDUD01000059">
    <property type="protein sequence ID" value="PHN01234.1"/>
    <property type="molecule type" value="Genomic_DNA"/>
</dbReference>
<dbReference type="InterPro" id="IPR046173">
    <property type="entry name" value="DUF6175"/>
</dbReference>
<keyword evidence="3" id="KW-1185">Reference proteome</keyword>
<accession>A0A2D0MY91</accession>
<feature type="chain" id="PRO_5012835977" evidence="1">
    <location>
        <begin position="21"/>
        <end position="307"/>
    </location>
</feature>
<name>A0A2D0MY91_FLAN2</name>
<proteinExistence type="predicted"/>
<feature type="signal peptide" evidence="1">
    <location>
        <begin position="1"/>
        <end position="20"/>
    </location>
</feature>
<dbReference type="RefSeq" id="WP_099155364.1">
    <property type="nucleotide sequence ID" value="NZ_PDUD01000059.1"/>
</dbReference>
<dbReference type="OrthoDB" id="1044519at2"/>
<sequence length="307" mass="34013">MRYLLLLLLSSFFLPVETLAQGNGEVANIQPSIIVIPFAKEHEDLRTVLEEDIARRVAITKVKEGFDNRGYTTVDFRATLNILNTDATYTSGDLSDVKSAIVGASRADIYVEVEVDTIAGTGGANSARIILTAFDAFTGRSLANKTHSSPQSRGDFTMLVERALSSTDGDGERVELVEDFLNVMQEKFNDIVENGRTVKLLFTLDQNVAYDFDSESASGELIFDEIDFWLEENAYKGNYSDLRGSNLSLTIDEVRIPLKDERGRNYRPSRFARDIRLFLKGLNVPDNGGGLIADTDIRGGTIYVSLK</sequence>
<protein>
    <submittedName>
        <fullName evidence="2">Uncharacterized protein</fullName>
    </submittedName>
</protein>
<dbReference type="Proteomes" id="UP000223913">
    <property type="component" value="Unassembled WGS sequence"/>
</dbReference>
<evidence type="ECO:0000256" key="1">
    <source>
        <dbReference type="SAM" id="SignalP"/>
    </source>
</evidence>
<reference evidence="2 3" key="1">
    <citation type="submission" date="2017-10" db="EMBL/GenBank/DDBJ databases">
        <title>The draft genome sequence of Lewinella nigricans NBRC 102662.</title>
        <authorList>
            <person name="Wang K."/>
        </authorList>
    </citation>
    <scope>NUCLEOTIDE SEQUENCE [LARGE SCALE GENOMIC DNA]</scope>
    <source>
        <strain evidence="2 3">NBRC 102662</strain>
    </source>
</reference>
<gene>
    <name evidence="2" type="ORF">CRP01_38155</name>
</gene>
<evidence type="ECO:0000313" key="3">
    <source>
        <dbReference type="Proteomes" id="UP000223913"/>
    </source>
</evidence>
<comment type="caution">
    <text evidence="2">The sequence shown here is derived from an EMBL/GenBank/DDBJ whole genome shotgun (WGS) entry which is preliminary data.</text>
</comment>